<name>A0A939KJW7_9CLOT</name>
<accession>A0A939KJW7</accession>
<evidence type="ECO:0000313" key="2">
    <source>
        <dbReference type="Proteomes" id="UP000664218"/>
    </source>
</evidence>
<evidence type="ECO:0000313" key="1">
    <source>
        <dbReference type="EMBL" id="MBO1264120.1"/>
    </source>
</evidence>
<sequence>MDLSSLLNSVMGNEKIMEELGRKVQASPDEVRKAAKLGVPTLVEALDRNAREPQSRESLARALEDHKDDDVDDLEGFLNRVDANEGNRMLDHILGEKKIKVEDNIASSSGLGIGQVSGLMSMLAPILIGMLGRKKKEENVSSGNISDLTGSLGGLLGGGGIMDIAKNMLDKDKDGSFMDDLMGGLFGKK</sequence>
<dbReference type="InterPro" id="IPR009282">
    <property type="entry name" value="DUF937"/>
</dbReference>
<comment type="caution">
    <text evidence="1">The sequence shown here is derived from an EMBL/GenBank/DDBJ whole genome shotgun (WGS) entry which is preliminary data.</text>
</comment>
<protein>
    <submittedName>
        <fullName evidence="1">DUF937 domain-containing protein</fullName>
    </submittedName>
</protein>
<dbReference type="AlphaFoldDB" id="A0A939KJW7"/>
<keyword evidence="2" id="KW-1185">Reference proteome</keyword>
<reference evidence="1" key="1">
    <citation type="submission" date="2021-03" db="EMBL/GenBank/DDBJ databases">
        <title>Proteiniclasticum marinus sp. nov., isolated from tidal flat sediment.</title>
        <authorList>
            <person name="Namirimu T."/>
            <person name="Yang J.-A."/>
            <person name="Yang S.-H."/>
            <person name="Kim Y.-J."/>
            <person name="Kwon K.K."/>
        </authorList>
    </citation>
    <scope>NUCLEOTIDE SEQUENCE</scope>
    <source>
        <strain evidence="1">SCR006</strain>
    </source>
</reference>
<proteinExistence type="predicted"/>
<dbReference type="Pfam" id="PF06078">
    <property type="entry name" value="DUF937"/>
    <property type="match status" value="1"/>
</dbReference>
<dbReference type="RefSeq" id="WP_207598638.1">
    <property type="nucleotide sequence ID" value="NZ_JAFNJU010000002.1"/>
</dbReference>
<dbReference type="Proteomes" id="UP000664218">
    <property type="component" value="Unassembled WGS sequence"/>
</dbReference>
<gene>
    <name evidence="1" type="ORF">J3A84_03550</name>
</gene>
<organism evidence="1 2">
    <name type="scientific">Proteiniclasticum aestuarii</name>
    <dbReference type="NCBI Taxonomy" id="2817862"/>
    <lineage>
        <taxon>Bacteria</taxon>
        <taxon>Bacillati</taxon>
        <taxon>Bacillota</taxon>
        <taxon>Clostridia</taxon>
        <taxon>Eubacteriales</taxon>
        <taxon>Clostridiaceae</taxon>
        <taxon>Proteiniclasticum</taxon>
    </lineage>
</organism>
<dbReference type="EMBL" id="JAFNJU010000002">
    <property type="protein sequence ID" value="MBO1264120.1"/>
    <property type="molecule type" value="Genomic_DNA"/>
</dbReference>